<dbReference type="EMBL" id="BGPR01000971">
    <property type="protein sequence ID" value="GBM41702.1"/>
    <property type="molecule type" value="Genomic_DNA"/>
</dbReference>
<comment type="caution">
    <text evidence="1">The sequence shown here is derived from an EMBL/GenBank/DDBJ whole genome shotgun (WGS) entry which is preliminary data.</text>
</comment>
<name>A0A4Y2FJK6_ARAVE</name>
<evidence type="ECO:0008006" key="3">
    <source>
        <dbReference type="Google" id="ProtNLM"/>
    </source>
</evidence>
<dbReference type="OrthoDB" id="6426363at2759"/>
<evidence type="ECO:0000313" key="2">
    <source>
        <dbReference type="Proteomes" id="UP000499080"/>
    </source>
</evidence>
<sequence>MNKKDLIIRIARWALQLEEFDYEIEHRSGKRMQHLEALSRHPIMIIRKDTLTEKLKKAQDEDIQTFKSLLKKQESEEFFERNGMFYKYLNGRELTLWAFHTYFSIDLGLLHKRKTRISTCGRKHALIGFTEL</sequence>
<dbReference type="AlphaFoldDB" id="A0A4Y2FJK6"/>
<protein>
    <recommendedName>
        <fullName evidence="3">Reverse transcriptase RNase H-like domain-containing protein</fullName>
    </recommendedName>
</protein>
<reference evidence="1 2" key="1">
    <citation type="journal article" date="2019" name="Sci. Rep.">
        <title>Orb-weaving spider Araneus ventricosus genome elucidates the spidroin gene catalogue.</title>
        <authorList>
            <person name="Kono N."/>
            <person name="Nakamura H."/>
            <person name="Ohtoshi R."/>
            <person name="Moran D.A.P."/>
            <person name="Shinohara A."/>
            <person name="Yoshida Y."/>
            <person name="Fujiwara M."/>
            <person name="Mori M."/>
            <person name="Tomita M."/>
            <person name="Arakawa K."/>
        </authorList>
    </citation>
    <scope>NUCLEOTIDE SEQUENCE [LARGE SCALE GENOMIC DNA]</scope>
</reference>
<accession>A0A4Y2FJK6</accession>
<evidence type="ECO:0000313" key="1">
    <source>
        <dbReference type="EMBL" id="GBM41702.1"/>
    </source>
</evidence>
<keyword evidence="2" id="KW-1185">Reference proteome</keyword>
<organism evidence="1 2">
    <name type="scientific">Araneus ventricosus</name>
    <name type="common">Orbweaver spider</name>
    <name type="synonym">Epeira ventricosa</name>
    <dbReference type="NCBI Taxonomy" id="182803"/>
    <lineage>
        <taxon>Eukaryota</taxon>
        <taxon>Metazoa</taxon>
        <taxon>Ecdysozoa</taxon>
        <taxon>Arthropoda</taxon>
        <taxon>Chelicerata</taxon>
        <taxon>Arachnida</taxon>
        <taxon>Araneae</taxon>
        <taxon>Araneomorphae</taxon>
        <taxon>Entelegynae</taxon>
        <taxon>Araneoidea</taxon>
        <taxon>Araneidae</taxon>
        <taxon>Araneus</taxon>
    </lineage>
</organism>
<gene>
    <name evidence="1" type="ORF">AVEN_173107_1</name>
</gene>
<dbReference type="Proteomes" id="UP000499080">
    <property type="component" value="Unassembled WGS sequence"/>
</dbReference>
<proteinExistence type="predicted"/>